<dbReference type="OMA" id="AKCNGST"/>
<dbReference type="Pfam" id="PF12708">
    <property type="entry name" value="Pect-lyase_RHGA_epim"/>
    <property type="match status" value="2"/>
</dbReference>
<evidence type="ECO:0000256" key="3">
    <source>
        <dbReference type="ARBA" id="ARBA00022729"/>
    </source>
</evidence>
<dbReference type="InterPro" id="IPR012334">
    <property type="entry name" value="Pectin_lyas_fold"/>
</dbReference>
<dbReference type="GO" id="GO:0004650">
    <property type="term" value="F:polygalacturonase activity"/>
    <property type="evidence" value="ECO:0000318"/>
    <property type="project" value="GO_Central"/>
</dbReference>
<dbReference type="KEGG" id="ani:ANIA_04825"/>
<keyword evidence="3 4" id="KW-0732">Signal</keyword>
<dbReference type="SUPFAM" id="SSF51126">
    <property type="entry name" value="Pectin lyase-like"/>
    <property type="match status" value="2"/>
</dbReference>
<dbReference type="CDD" id="cd23668">
    <property type="entry name" value="GH55_beta13glucanase-like"/>
    <property type="match status" value="1"/>
</dbReference>
<evidence type="ECO:0000259" key="5">
    <source>
        <dbReference type="Pfam" id="PF12708"/>
    </source>
</evidence>
<proteinExistence type="predicted"/>
<dbReference type="InterPro" id="IPR024535">
    <property type="entry name" value="RHGA/B-epi-like_pectate_lyase"/>
</dbReference>
<dbReference type="STRING" id="227321.Q5B3Q5"/>
<dbReference type="FunFam" id="2.160.20.10:FF:000023">
    <property type="entry name" value="Exo-beta-1,3-glucanase Exg0"/>
    <property type="match status" value="1"/>
</dbReference>
<dbReference type="InParanoid" id="Q5B3Q5"/>
<dbReference type="EMBL" id="BN001303">
    <property type="protein sequence ID" value="CBF76692.1"/>
    <property type="molecule type" value="Genomic_DNA"/>
</dbReference>
<feature type="signal peptide" evidence="4">
    <location>
        <begin position="1"/>
        <end position="20"/>
    </location>
</feature>
<dbReference type="InterPro" id="IPR039279">
    <property type="entry name" value="QRT3-like"/>
</dbReference>
<dbReference type="VEuPathDB" id="FungiDB:AN4825"/>
<keyword evidence="2" id="KW-0964">Secreted</keyword>
<organism evidence="6 7">
    <name type="scientific">Emericella nidulans (strain FGSC A4 / ATCC 38163 / CBS 112.46 / NRRL 194 / M139)</name>
    <name type="common">Aspergillus nidulans</name>
    <dbReference type="NCBI Taxonomy" id="227321"/>
    <lineage>
        <taxon>Eukaryota</taxon>
        <taxon>Fungi</taxon>
        <taxon>Dikarya</taxon>
        <taxon>Ascomycota</taxon>
        <taxon>Pezizomycotina</taxon>
        <taxon>Eurotiomycetes</taxon>
        <taxon>Eurotiomycetidae</taxon>
        <taxon>Eurotiales</taxon>
        <taxon>Aspergillaceae</taxon>
        <taxon>Aspergillus</taxon>
        <taxon>Aspergillus subgen. Nidulantes</taxon>
    </lineage>
</organism>
<evidence type="ECO:0000256" key="2">
    <source>
        <dbReference type="ARBA" id="ARBA00022525"/>
    </source>
</evidence>
<reference evidence="7" key="2">
    <citation type="journal article" date="2009" name="Fungal Genet. Biol.">
        <title>The 2008 update of the Aspergillus nidulans genome annotation: a community effort.</title>
        <authorList>
            <person name="Wortman J.R."/>
            <person name="Gilsenan J.M."/>
            <person name="Joardar V."/>
            <person name="Deegan J."/>
            <person name="Clutterbuck J."/>
            <person name="Andersen M.R."/>
            <person name="Archer D."/>
            <person name="Bencina M."/>
            <person name="Braus G."/>
            <person name="Coutinho P."/>
            <person name="von Dohren H."/>
            <person name="Doonan J."/>
            <person name="Driessen A.J."/>
            <person name="Durek P."/>
            <person name="Espeso E."/>
            <person name="Fekete E."/>
            <person name="Flipphi M."/>
            <person name="Estrada C.G."/>
            <person name="Geysens S."/>
            <person name="Goldman G."/>
            <person name="de Groot P.W."/>
            <person name="Hansen K."/>
            <person name="Harris S.D."/>
            <person name="Heinekamp T."/>
            <person name="Helmstaedt K."/>
            <person name="Henrissat B."/>
            <person name="Hofmann G."/>
            <person name="Homan T."/>
            <person name="Horio T."/>
            <person name="Horiuchi H."/>
            <person name="James S."/>
            <person name="Jones M."/>
            <person name="Karaffa L."/>
            <person name="Karanyi Z."/>
            <person name="Kato M."/>
            <person name="Keller N."/>
            <person name="Kelly D.E."/>
            <person name="Kiel J.A."/>
            <person name="Kim J.M."/>
            <person name="van der Klei I.J."/>
            <person name="Klis F.M."/>
            <person name="Kovalchuk A."/>
            <person name="Krasevec N."/>
            <person name="Kubicek C.P."/>
            <person name="Liu B."/>
            <person name="Maccabe A."/>
            <person name="Meyer V."/>
            <person name="Mirabito P."/>
            <person name="Miskei M."/>
            <person name="Mos M."/>
            <person name="Mullins J."/>
            <person name="Nelson D.R."/>
            <person name="Nielsen J."/>
            <person name="Oakley B.R."/>
            <person name="Osmani S.A."/>
            <person name="Pakula T."/>
            <person name="Paszewski A."/>
            <person name="Paulsen I."/>
            <person name="Pilsyk S."/>
            <person name="Pocsi I."/>
            <person name="Punt P.J."/>
            <person name="Ram A.F."/>
            <person name="Ren Q."/>
            <person name="Robellet X."/>
            <person name="Robson G."/>
            <person name="Seiboth B."/>
            <person name="van Solingen P."/>
            <person name="Specht T."/>
            <person name="Sun J."/>
            <person name="Taheri-Talesh N."/>
            <person name="Takeshita N."/>
            <person name="Ussery D."/>
            <person name="vanKuyk P.A."/>
            <person name="Visser H."/>
            <person name="van de Vondervoort P.J."/>
            <person name="de Vries R.P."/>
            <person name="Walton J."/>
            <person name="Xiang X."/>
            <person name="Xiong Y."/>
            <person name="Zeng A.P."/>
            <person name="Brandt B.W."/>
            <person name="Cornell M.J."/>
            <person name="van den Hondel C.A."/>
            <person name="Visser J."/>
            <person name="Oliver S.G."/>
            <person name="Turner G."/>
        </authorList>
    </citation>
    <scope>GENOME REANNOTATION</scope>
    <source>
        <strain evidence="7">FGSC A4 / ATCC 38163 / CBS 112.46 / NRRL 194 / M139</strain>
    </source>
</reference>
<evidence type="ECO:0000256" key="4">
    <source>
        <dbReference type="SAM" id="SignalP"/>
    </source>
</evidence>
<feature type="domain" description="Rhamnogalacturonase A/B/Epimerase-like pectate lyase" evidence="5">
    <location>
        <begin position="170"/>
        <end position="387"/>
    </location>
</feature>
<feature type="domain" description="Rhamnogalacturonase A/B/Epimerase-like pectate lyase" evidence="5">
    <location>
        <begin position="515"/>
        <end position="580"/>
    </location>
</feature>
<dbReference type="GO" id="GO:0005576">
    <property type="term" value="C:extracellular region"/>
    <property type="evidence" value="ECO:0007669"/>
    <property type="project" value="UniProtKB-SubCell"/>
</dbReference>
<dbReference type="HOGENOM" id="CLU_002540_2_0_1"/>
<dbReference type="OrthoDB" id="1046782at2759"/>
<name>Q5B3Q5_EMENI</name>
<dbReference type="CAZy" id="GH55">
    <property type="family name" value="Glycoside Hydrolase Family 55"/>
</dbReference>
<dbReference type="Gene3D" id="2.160.20.10">
    <property type="entry name" value="Single-stranded right-handed beta-helix, Pectin lyase-like"/>
    <property type="match status" value="2"/>
</dbReference>
<accession>C8VA99</accession>
<evidence type="ECO:0000313" key="6">
    <source>
        <dbReference type="EMBL" id="CBF76692.1"/>
    </source>
</evidence>
<dbReference type="InterPro" id="IPR011050">
    <property type="entry name" value="Pectin_lyase_fold/virulence"/>
</dbReference>
<gene>
    <name evidence="6" type="ORF">ANIA_04825</name>
</gene>
<dbReference type="AlphaFoldDB" id="Q5B3Q5"/>
<dbReference type="PANTHER" id="PTHR33928:SF2">
    <property type="entry name" value="PECTATE LYASE SUPERFAMILY PROTEIN DOMAIN-CONTAINING PROTEIN-RELATED"/>
    <property type="match status" value="1"/>
</dbReference>
<comment type="subcellular location">
    <subcellularLocation>
        <location evidence="1">Secreted</location>
    </subcellularLocation>
</comment>
<dbReference type="GeneID" id="2872623"/>
<dbReference type="eggNOG" id="ENOG502SINF">
    <property type="taxonomic scope" value="Eukaryota"/>
</dbReference>
<dbReference type="FunFam" id="2.160.20.10:FF:000043">
    <property type="entry name" value="Exo-beta-1,3-glucanase, putative"/>
    <property type="match status" value="1"/>
</dbReference>
<accession>Q5B3Q5</accession>
<dbReference type="Proteomes" id="UP000000560">
    <property type="component" value="Chromosome III"/>
</dbReference>
<protein>
    <recommendedName>
        <fullName evidence="5">Rhamnogalacturonase A/B/Epimerase-like pectate lyase domain-containing protein</fullName>
    </recommendedName>
</protein>
<dbReference type="PANTHER" id="PTHR33928">
    <property type="entry name" value="POLYGALACTURONASE QRT3"/>
    <property type="match status" value="1"/>
</dbReference>
<reference evidence="7" key="1">
    <citation type="journal article" date="2005" name="Nature">
        <title>Sequencing of Aspergillus nidulans and comparative analysis with A. fumigatus and A. oryzae.</title>
        <authorList>
            <person name="Galagan J.E."/>
            <person name="Calvo S.E."/>
            <person name="Cuomo C."/>
            <person name="Ma L.J."/>
            <person name="Wortman J.R."/>
            <person name="Batzoglou S."/>
            <person name="Lee S.I."/>
            <person name="Basturkmen M."/>
            <person name="Spevak C.C."/>
            <person name="Clutterbuck J."/>
            <person name="Kapitonov V."/>
            <person name="Jurka J."/>
            <person name="Scazzocchio C."/>
            <person name="Farman M."/>
            <person name="Butler J."/>
            <person name="Purcell S."/>
            <person name="Harris S."/>
            <person name="Braus G.H."/>
            <person name="Draht O."/>
            <person name="Busch S."/>
            <person name="D'Enfert C."/>
            <person name="Bouchier C."/>
            <person name="Goldman G.H."/>
            <person name="Bell-Pedersen D."/>
            <person name="Griffiths-Jones S."/>
            <person name="Doonan J.H."/>
            <person name="Yu J."/>
            <person name="Vienken K."/>
            <person name="Pain A."/>
            <person name="Freitag M."/>
            <person name="Selker E.U."/>
            <person name="Archer D.B."/>
            <person name="Penalva M.A."/>
            <person name="Oakley B.R."/>
            <person name="Momany M."/>
            <person name="Tanaka T."/>
            <person name="Kumagai T."/>
            <person name="Asai K."/>
            <person name="Machida M."/>
            <person name="Nierman W.C."/>
            <person name="Denning D.W."/>
            <person name="Caddick M."/>
            <person name="Hynes M."/>
            <person name="Paoletti M."/>
            <person name="Fischer R."/>
            <person name="Miller B."/>
            <person name="Dyer P."/>
            <person name="Sachs M.S."/>
            <person name="Osmani S.A."/>
            <person name="Birren B.W."/>
        </authorList>
    </citation>
    <scope>NUCLEOTIDE SEQUENCE [LARGE SCALE GENOMIC DNA]</scope>
    <source>
        <strain evidence="7">FGSC A4 / ATCC 38163 / CBS 112.46 / NRRL 194 / M139</strain>
    </source>
</reference>
<dbReference type="RefSeq" id="XP_662429.1">
    <property type="nucleotide sequence ID" value="XM_657337.2"/>
</dbReference>
<feature type="chain" id="PRO_5010343000" description="Rhamnogalacturonase A/B/Epimerase-like pectate lyase domain-containing protein" evidence="4">
    <location>
        <begin position="21"/>
        <end position="900"/>
    </location>
</feature>
<sequence length="900" mass="96579">MVRCRLVVLLGACILLQAIASPVLDADGLIAPRAAESPPEIAQNDVDNARHPLLVDATEASIDEARVVVKDAIARMTKLNKARLDNPILGSYKSGPGTNITRSGSENSPLLEITKEIAHAAALVAEADMAANLANGTSTLAQQAAGTFWMQDIRRQGTVPWGNDPAYKVFRNVVTDYHADPTGASDSTAAIQAAINDGNRCGARCNGSTRKNAIVYFPPGTYLVSSTIEANNWPTIKAASSFVGLGVLSTNQYVGGTGPDGGDGQYYVNTARFYSQIRNLRIDITATARDAYVCAIHYQIAQATSLQDVELIATTGTTQQGIFSENGSGGIMSDVTFRGGNFGFYGGNQQFSAHRMTFIGCATAVQIIWDWTWVWKSLDIQGAEVGLRLVSNDGSGNVGSVALIDSKLTSVNTAIIIAPASSTPGTGTTGLVLDNTRIDGPIVDTAGKVYLGAGYYDNWVLGPTYRGTTRTWSSAPFSSYPREQSLLGNRVDGLNNAPYFERKKNQYADRPVGDFVQLKSLGARGDGVTDDTAAVQRAFNEHGSGNKIIFVDSGTYILTDTVVVPKDAKIHGEAWSQFAASGSAFSDANNPRVMLQIGNRGDVGTVELQDLILTTKGGTAGAVLMQWNVKAASPGAAALWDVHARIGGAIGTSLTQTECPPLTTGTNPASCQAASLMLHLTPEASGYFENMWLWVADHLIDDLDLNDAYNDMPQLSVYVARGMLIESTSATWLYGTSSEHCVFYQYNFHHAQNIFTTVIQTEPPYYQPNPRPPAPFNNQVGKYSSDPAYNCNDANFNGCDEAWAVIITESQNIHIGSAGTYSWFSAYTQDCIDRHSCQQALWRLRNNHDNVRLQNVIGIGAEYVLVSDGAGVRSVDNLGVTAHPAWAQISIFDAPSHGRI</sequence>
<evidence type="ECO:0000256" key="1">
    <source>
        <dbReference type="ARBA" id="ARBA00004613"/>
    </source>
</evidence>
<evidence type="ECO:0000313" key="7">
    <source>
        <dbReference type="Proteomes" id="UP000000560"/>
    </source>
</evidence>
<keyword evidence="7" id="KW-1185">Reference proteome</keyword>